<dbReference type="EMBL" id="JAQJAN010000004">
    <property type="protein sequence ID" value="KAJ5731974.1"/>
    <property type="molecule type" value="Genomic_DNA"/>
</dbReference>
<gene>
    <name evidence="1" type="ORF">N7493_003455</name>
</gene>
<evidence type="ECO:0008006" key="3">
    <source>
        <dbReference type="Google" id="ProtNLM"/>
    </source>
</evidence>
<dbReference type="Proteomes" id="UP001215712">
    <property type="component" value="Unassembled WGS sequence"/>
</dbReference>
<proteinExistence type="predicted"/>
<evidence type="ECO:0000313" key="1">
    <source>
        <dbReference type="EMBL" id="KAJ5731974.1"/>
    </source>
</evidence>
<dbReference type="AlphaFoldDB" id="A0AAD6MXT4"/>
<organism evidence="1 2">
    <name type="scientific">Penicillium malachiteum</name>
    <dbReference type="NCBI Taxonomy" id="1324776"/>
    <lineage>
        <taxon>Eukaryota</taxon>
        <taxon>Fungi</taxon>
        <taxon>Dikarya</taxon>
        <taxon>Ascomycota</taxon>
        <taxon>Pezizomycotina</taxon>
        <taxon>Eurotiomycetes</taxon>
        <taxon>Eurotiomycetidae</taxon>
        <taxon>Eurotiales</taxon>
        <taxon>Aspergillaceae</taxon>
        <taxon>Penicillium</taxon>
    </lineage>
</organism>
<accession>A0AAD6MXT4</accession>
<name>A0AAD6MXT4_9EURO</name>
<protein>
    <recommendedName>
        <fullName evidence="3">Aminoglycoside phosphotransferase domain-containing protein</fullName>
    </recommendedName>
</protein>
<keyword evidence="2" id="KW-1185">Reference proteome</keyword>
<reference evidence="1" key="1">
    <citation type="journal article" date="2023" name="IMA Fungus">
        <title>Comparative genomic study of the Penicillium genus elucidates a diverse pangenome and 15 lateral gene transfer events.</title>
        <authorList>
            <person name="Petersen C."/>
            <person name="Sorensen T."/>
            <person name="Nielsen M.R."/>
            <person name="Sondergaard T.E."/>
            <person name="Sorensen J.L."/>
            <person name="Fitzpatrick D.A."/>
            <person name="Frisvad J.C."/>
            <person name="Nielsen K.L."/>
        </authorList>
    </citation>
    <scope>NUCLEOTIDE SEQUENCE</scope>
    <source>
        <strain evidence="1">IBT 17514</strain>
    </source>
</reference>
<reference evidence="1" key="2">
    <citation type="submission" date="2023-01" db="EMBL/GenBank/DDBJ databases">
        <authorList>
            <person name="Petersen C."/>
        </authorList>
    </citation>
    <scope>NUCLEOTIDE SEQUENCE</scope>
    <source>
        <strain evidence="1">IBT 17514</strain>
    </source>
</reference>
<comment type="caution">
    <text evidence="1">The sequence shown here is derived from an EMBL/GenBank/DDBJ whole genome shotgun (WGS) entry which is preliminary data.</text>
</comment>
<evidence type="ECO:0000313" key="2">
    <source>
        <dbReference type="Proteomes" id="UP001215712"/>
    </source>
</evidence>
<sequence length="173" mass="19635">MSRVSGRTLAEAWPSLDETWKHQYVEFVTNVCVSLHLLESDTIGGVDGKGVEQQHLFGYDEEKQTDPPILQQKCERLGMNCSKFFFCHLDLGPVNLIVEDVPISGRVEWLRTKAIISVGLDIPEEFAGSDDLSWWRSQLQDSLGEQGFSHCTDEWVSMKKQSLPEEEREAFGT</sequence>